<dbReference type="PRINTS" id="PR00176">
    <property type="entry name" value="NANEUSMPORT"/>
</dbReference>
<dbReference type="RefSeq" id="WP_369454105.1">
    <property type="nucleotide sequence ID" value="NZ_JBGCUO010000001.1"/>
</dbReference>
<evidence type="ECO:0000256" key="7">
    <source>
        <dbReference type="SAM" id="MobiDB-lite"/>
    </source>
</evidence>
<feature type="transmembrane region" description="Helical" evidence="8">
    <location>
        <begin position="12"/>
        <end position="33"/>
    </location>
</feature>
<evidence type="ECO:0000256" key="3">
    <source>
        <dbReference type="ARBA" id="ARBA00022692"/>
    </source>
</evidence>
<evidence type="ECO:0000256" key="1">
    <source>
        <dbReference type="ARBA" id="ARBA00004141"/>
    </source>
</evidence>
<comment type="caution">
    <text evidence="9">The sequence shown here is derived from an EMBL/GenBank/DDBJ whole genome shotgun (WGS) entry which is preliminary data.</text>
</comment>
<proteinExistence type="inferred from homology"/>
<dbReference type="PROSITE" id="PS50267">
    <property type="entry name" value="NA_NEUROTRAN_SYMP_3"/>
    <property type="match status" value="1"/>
</dbReference>
<dbReference type="EMBL" id="JBGCUO010000001">
    <property type="protein sequence ID" value="MEY1660864.1"/>
    <property type="molecule type" value="Genomic_DNA"/>
</dbReference>
<evidence type="ECO:0000256" key="5">
    <source>
        <dbReference type="ARBA" id="ARBA00023136"/>
    </source>
</evidence>
<dbReference type="PANTHER" id="PTHR42948:SF1">
    <property type="entry name" value="TRANSPORTER"/>
    <property type="match status" value="1"/>
</dbReference>
<dbReference type="PROSITE" id="PS00610">
    <property type="entry name" value="NA_NEUROTRAN_SYMP_1"/>
    <property type="match status" value="1"/>
</dbReference>
<feature type="transmembrane region" description="Helical" evidence="8">
    <location>
        <begin position="442"/>
        <end position="461"/>
    </location>
</feature>
<feature type="transmembrane region" description="Helical" evidence="8">
    <location>
        <begin position="219"/>
        <end position="248"/>
    </location>
</feature>
<keyword evidence="4 8" id="KW-1133">Transmembrane helix</keyword>
<organism evidence="9 10">
    <name type="scientific">Isoalcanivorax beigongshangi</name>
    <dbReference type="NCBI Taxonomy" id="3238810"/>
    <lineage>
        <taxon>Bacteria</taxon>
        <taxon>Pseudomonadati</taxon>
        <taxon>Pseudomonadota</taxon>
        <taxon>Gammaproteobacteria</taxon>
        <taxon>Oceanospirillales</taxon>
        <taxon>Alcanivoracaceae</taxon>
        <taxon>Isoalcanivorax</taxon>
    </lineage>
</organism>
<dbReference type="InterPro" id="IPR047218">
    <property type="entry name" value="YocR/YhdH-like"/>
</dbReference>
<keyword evidence="10" id="KW-1185">Reference proteome</keyword>
<feature type="transmembrane region" description="Helical" evidence="8">
    <location>
        <begin position="360"/>
        <end position="379"/>
    </location>
</feature>
<keyword evidence="6" id="KW-0769">Symport</keyword>
<keyword evidence="5 8" id="KW-0472">Membrane</keyword>
<evidence type="ECO:0000256" key="8">
    <source>
        <dbReference type="SAM" id="Phobius"/>
    </source>
</evidence>
<keyword evidence="2 6" id="KW-0813">Transport</keyword>
<evidence type="ECO:0000313" key="9">
    <source>
        <dbReference type="EMBL" id="MEY1660864.1"/>
    </source>
</evidence>
<gene>
    <name evidence="9" type="ORF">AB5I84_01740</name>
</gene>
<name>A0ABV4ADE5_9GAMM</name>
<dbReference type="PANTHER" id="PTHR42948">
    <property type="entry name" value="TRANSPORTER"/>
    <property type="match status" value="1"/>
</dbReference>
<feature type="transmembrane region" description="Helical" evidence="8">
    <location>
        <begin position="399"/>
        <end position="421"/>
    </location>
</feature>
<feature type="transmembrane region" description="Helical" evidence="8">
    <location>
        <begin position="90"/>
        <end position="123"/>
    </location>
</feature>
<dbReference type="Pfam" id="PF00209">
    <property type="entry name" value="SNF"/>
    <property type="match status" value="2"/>
</dbReference>
<evidence type="ECO:0000256" key="6">
    <source>
        <dbReference type="RuleBase" id="RU003732"/>
    </source>
</evidence>
<protein>
    <recommendedName>
        <fullName evidence="6">Transporter</fullName>
    </recommendedName>
</protein>
<dbReference type="InterPro" id="IPR037272">
    <property type="entry name" value="SNS_sf"/>
</dbReference>
<dbReference type="SUPFAM" id="SSF161070">
    <property type="entry name" value="SNF-like"/>
    <property type="match status" value="1"/>
</dbReference>
<dbReference type="Proteomes" id="UP001562065">
    <property type="component" value="Unassembled WGS sequence"/>
</dbReference>
<feature type="transmembrane region" description="Helical" evidence="8">
    <location>
        <begin position="180"/>
        <end position="199"/>
    </location>
</feature>
<evidence type="ECO:0000256" key="2">
    <source>
        <dbReference type="ARBA" id="ARBA00022448"/>
    </source>
</evidence>
<dbReference type="NCBIfam" id="NF037979">
    <property type="entry name" value="Na_transp"/>
    <property type="match status" value="1"/>
</dbReference>
<feature type="region of interest" description="Disordered" evidence="7">
    <location>
        <begin position="480"/>
        <end position="512"/>
    </location>
</feature>
<dbReference type="InterPro" id="IPR000175">
    <property type="entry name" value="Na/ntran_symport"/>
</dbReference>
<comment type="subcellular location">
    <subcellularLocation>
        <location evidence="1">Membrane</location>
        <topology evidence="1">Multi-pass membrane protein</topology>
    </subcellularLocation>
</comment>
<evidence type="ECO:0000256" key="4">
    <source>
        <dbReference type="ARBA" id="ARBA00022989"/>
    </source>
</evidence>
<feature type="transmembrane region" description="Helical" evidence="8">
    <location>
        <begin position="317"/>
        <end position="339"/>
    </location>
</feature>
<feature type="transmembrane region" description="Helical" evidence="8">
    <location>
        <begin position="45"/>
        <end position="69"/>
    </location>
</feature>
<reference evidence="9 10" key="1">
    <citation type="submission" date="2024-07" db="EMBL/GenBank/DDBJ databases">
        <authorList>
            <person name="Ren Q."/>
        </authorList>
    </citation>
    <scope>NUCLEOTIDE SEQUENCE [LARGE SCALE GENOMIC DNA]</scope>
    <source>
        <strain evidence="9 10">REN37</strain>
    </source>
</reference>
<dbReference type="CDD" id="cd10336">
    <property type="entry name" value="SLC6sbd_Tyt1-Like"/>
    <property type="match status" value="1"/>
</dbReference>
<sequence>MADSKAPARVAWTTRSAFILAATGSAVGLGNIWKFPYMAGANGGGAFVAVYLLCIIMVGLPIMTAEVMLGRRGGMSPISSMRKLARDSGVSSRWAWVGGLGALSGFLLLTFYTVIGGWVLFYIAKMASGSLQGATTVEAQQALSDLLGNPWMVLAGHTLFMVMTLWVVGRGIHKGIERSARVLMPILFVLLIVLFGYAMTSPGFGEAVRFLFSFDFSKISGSSVIAAVGHSFFTLSIGLGAIMAYGAYMPRETINPRTGKRTPVSIGSTVLLVGVLDTVVALVAGLVIFPVVFAHGLAPGEGPGLLFVTLPVALSDVLGGMWVGTAFFVLVLCAAWTSSISIAEPPVAWLTEKGISRPKASLMVGAAAWVVGLGTVFSFNLGSGYTLFGMNFFELLDFVSVNIMLPLGGFLIAIFAGWVLKETHARKELNMKSFGIYMVWRAMVRIFSPLALVLLVVFSLWKALAGEPVAAPEPELAPAIEQPALEQPEGEELPPPDVPAVDSVGELLPESE</sequence>
<keyword evidence="3 6" id="KW-0812">Transmembrane</keyword>
<comment type="similarity">
    <text evidence="6">Belongs to the sodium:neurotransmitter symporter (SNF) (TC 2.A.22) family.</text>
</comment>
<accession>A0ABV4ADE5</accession>
<feature type="transmembrane region" description="Helical" evidence="8">
    <location>
        <begin position="269"/>
        <end position="297"/>
    </location>
</feature>
<feature type="transmembrane region" description="Helical" evidence="8">
    <location>
        <begin position="151"/>
        <end position="168"/>
    </location>
</feature>
<evidence type="ECO:0000313" key="10">
    <source>
        <dbReference type="Proteomes" id="UP001562065"/>
    </source>
</evidence>